<dbReference type="Gene3D" id="2.40.70.10">
    <property type="entry name" value="Acid Proteases"/>
    <property type="match status" value="1"/>
</dbReference>
<sequence length="504" mass="56714">MPVLWPFGPFCRLLSGFVKRRCPSVTLGVLMGDVSSPSQAPRMLLPAVIHVPARSHSTHALLDTGAEQNLIDRDLVRLLGIRLCPLDVPVSVTALNGQSLPSVTHQTEPLSLILSGNHHERLRFFVFSSPESPVVLGFPWFERHNPHINWAARRVESWSSHCLLHCLRSALPSLPAPVPEPAAEVIDLSAVPKEYHDLKLVFSKQRAGSLPPHRPYDCAIELLPGAPLPSRRLYNINPSEKAALEKYISESLEAGLIRPSSSPLAAGFFFVGKKDGSLRPCIDYQGLNDITVRNKYPLPLISSAFETLQEATVFTKLDLRSACHLVRIRRGDEWQTAFNTPREHYEYLVMPFGLTNAPAVFQSLINDVLRDFLNGFVFVYLDDILIFPDRWRSMSVMSAQCCSGCWKIDFLLKLRNATFMRTQFLFWAMCWRRGRSGRTPARFKLLRSGRPLRRARICRSSLALLIFIGGSLRTIVVSCSLSLALPPRRGLLCGRPRLNVRFLH</sequence>
<reference evidence="4" key="2">
    <citation type="submission" date="2025-08" db="UniProtKB">
        <authorList>
            <consortium name="Ensembl"/>
        </authorList>
    </citation>
    <scope>IDENTIFICATION</scope>
</reference>
<dbReference type="AlphaFoldDB" id="A0A669B1X4"/>
<dbReference type="PANTHER" id="PTHR15503">
    <property type="entry name" value="LDOC1 RELATED"/>
    <property type="match status" value="1"/>
</dbReference>
<dbReference type="Ensembl" id="ENSONIT00000053857.1">
    <property type="protein sequence ID" value="ENSONIP00000028503.1"/>
    <property type="gene ID" value="ENSONIG00000038346.1"/>
</dbReference>
<evidence type="ECO:0000313" key="5">
    <source>
        <dbReference type="Proteomes" id="UP000005207"/>
    </source>
</evidence>
<dbReference type="InterPro" id="IPR043128">
    <property type="entry name" value="Rev_trsase/Diguanyl_cyclase"/>
</dbReference>
<dbReference type="CDD" id="cd01647">
    <property type="entry name" value="RT_LTR"/>
    <property type="match status" value="1"/>
</dbReference>
<dbReference type="InterPro" id="IPR021109">
    <property type="entry name" value="Peptidase_aspartic_dom_sf"/>
</dbReference>
<dbReference type="OMA" id="KTAHITH"/>
<dbReference type="Pfam" id="PF00078">
    <property type="entry name" value="RVT_1"/>
    <property type="match status" value="1"/>
</dbReference>
<reference evidence="5" key="1">
    <citation type="submission" date="2012-01" db="EMBL/GenBank/DDBJ databases">
        <title>The Genome Sequence of Oreochromis niloticus (Nile Tilapia).</title>
        <authorList>
            <consortium name="Broad Institute Genome Assembly Team"/>
            <consortium name="Broad Institute Sequencing Platform"/>
            <person name="Di Palma F."/>
            <person name="Johnson J."/>
            <person name="Lander E.S."/>
            <person name="Lindblad-Toh K."/>
        </authorList>
    </citation>
    <scope>NUCLEOTIDE SEQUENCE [LARGE SCALE GENOMIC DNA]</scope>
</reference>
<evidence type="ECO:0000256" key="2">
    <source>
        <dbReference type="ARBA" id="ARBA00012180"/>
    </source>
</evidence>
<feature type="domain" description="Reverse transcriptase" evidence="3">
    <location>
        <begin position="252"/>
        <end position="472"/>
    </location>
</feature>
<dbReference type="Pfam" id="PF13650">
    <property type="entry name" value="Asp_protease_2"/>
    <property type="match status" value="1"/>
</dbReference>
<dbReference type="PROSITE" id="PS50878">
    <property type="entry name" value="RT_POL"/>
    <property type="match status" value="1"/>
</dbReference>
<protein>
    <recommendedName>
        <fullName evidence="2">ribonuclease H</fullName>
        <ecNumber evidence="2">3.1.26.4</ecNumber>
    </recommendedName>
</protein>
<dbReference type="EC" id="3.1.26.4" evidence="2"/>
<dbReference type="Gene3D" id="3.10.10.10">
    <property type="entry name" value="HIV Type 1 Reverse Transcriptase, subunit A, domain 1"/>
    <property type="match status" value="1"/>
</dbReference>
<organism evidence="4 5">
    <name type="scientific">Oreochromis niloticus</name>
    <name type="common">Nile tilapia</name>
    <name type="synonym">Tilapia nilotica</name>
    <dbReference type="NCBI Taxonomy" id="8128"/>
    <lineage>
        <taxon>Eukaryota</taxon>
        <taxon>Metazoa</taxon>
        <taxon>Chordata</taxon>
        <taxon>Craniata</taxon>
        <taxon>Vertebrata</taxon>
        <taxon>Euteleostomi</taxon>
        <taxon>Actinopterygii</taxon>
        <taxon>Neopterygii</taxon>
        <taxon>Teleostei</taxon>
        <taxon>Neoteleostei</taxon>
        <taxon>Acanthomorphata</taxon>
        <taxon>Ovalentaria</taxon>
        <taxon>Cichlomorphae</taxon>
        <taxon>Cichliformes</taxon>
        <taxon>Cichlidae</taxon>
        <taxon>African cichlids</taxon>
        <taxon>Pseudocrenilabrinae</taxon>
        <taxon>Oreochromini</taxon>
        <taxon>Oreochromis</taxon>
    </lineage>
</organism>
<evidence type="ECO:0000259" key="3">
    <source>
        <dbReference type="PROSITE" id="PS50878"/>
    </source>
</evidence>
<dbReference type="GO" id="GO:0004523">
    <property type="term" value="F:RNA-DNA hybrid ribonuclease activity"/>
    <property type="evidence" value="ECO:0007669"/>
    <property type="project" value="UniProtKB-EC"/>
</dbReference>
<dbReference type="InterPro" id="IPR032567">
    <property type="entry name" value="RTL1-rel"/>
</dbReference>
<name>A0A669B1X4_ORENI</name>
<dbReference type="GeneTree" id="ENSGT00940000171189"/>
<dbReference type="InterPro" id="IPR043502">
    <property type="entry name" value="DNA/RNA_pol_sf"/>
</dbReference>
<dbReference type="InParanoid" id="A0A669B1X4"/>
<dbReference type="PANTHER" id="PTHR15503:SF36">
    <property type="entry name" value="RETROTRANSPOSON GAG-LIKE PROTEIN 5"/>
    <property type="match status" value="1"/>
</dbReference>
<reference evidence="4" key="3">
    <citation type="submission" date="2025-09" db="UniProtKB">
        <authorList>
            <consortium name="Ensembl"/>
        </authorList>
    </citation>
    <scope>IDENTIFICATION</scope>
</reference>
<accession>A0A669B1X4</accession>
<dbReference type="Proteomes" id="UP000005207">
    <property type="component" value="Linkage group LG3"/>
</dbReference>
<dbReference type="SUPFAM" id="SSF50630">
    <property type="entry name" value="Acid proteases"/>
    <property type="match status" value="1"/>
</dbReference>
<comment type="similarity">
    <text evidence="1">Belongs to the beta type-B retroviral polymerase family. HERV class-II K(HML-2) pol subfamily.</text>
</comment>
<dbReference type="Gene3D" id="3.30.70.270">
    <property type="match status" value="1"/>
</dbReference>
<evidence type="ECO:0000313" key="4">
    <source>
        <dbReference type="Ensembl" id="ENSONIP00000028503.1"/>
    </source>
</evidence>
<dbReference type="CDD" id="cd00303">
    <property type="entry name" value="retropepsin_like"/>
    <property type="match status" value="1"/>
</dbReference>
<dbReference type="InterPro" id="IPR000477">
    <property type="entry name" value="RT_dom"/>
</dbReference>
<dbReference type="SUPFAM" id="SSF56672">
    <property type="entry name" value="DNA/RNA polymerases"/>
    <property type="match status" value="1"/>
</dbReference>
<proteinExistence type="inferred from homology"/>
<evidence type="ECO:0000256" key="1">
    <source>
        <dbReference type="ARBA" id="ARBA00010879"/>
    </source>
</evidence>
<keyword evidence="5" id="KW-1185">Reference proteome</keyword>